<dbReference type="KEGG" id="kpx:PMK1_03734"/>
<dbReference type="RefSeq" id="WP_071531917.1">
    <property type="nucleotide sequence ID" value="NZ_AP021909.1"/>
</dbReference>
<dbReference type="EMBL" id="ULCI01000015">
    <property type="protein sequence ID" value="SYR44051.1"/>
    <property type="molecule type" value="Genomic_DNA"/>
</dbReference>
<feature type="chain" id="PRO_5015035443" evidence="1">
    <location>
        <begin position="20"/>
        <end position="164"/>
    </location>
</feature>
<sequence>MKYYYVLALLLGYSSCVLAEECMDNSNIDSLREVFKKNNKKLLIEMSSKEMRRYVESDLLIKNKYSTLVNVSEVYYGWGVDKKSKYPVNTSAVFPNEKVCVWNVSFALPESIRKKCDDDGAYGYFIEFKKVNGKTVLYNFTSLFDSLPDGTLACKAANKFMLQK</sequence>
<evidence type="ECO:0000313" key="2">
    <source>
        <dbReference type="EMBL" id="NGN73616.1"/>
    </source>
</evidence>
<keyword evidence="1" id="KW-0732">Signal</keyword>
<dbReference type="EMBL" id="JAAKYD010000013">
    <property type="protein sequence ID" value="NGN73616.1"/>
    <property type="molecule type" value="Genomic_DNA"/>
</dbReference>
<dbReference type="EMBL" id="UKGE01000013">
    <property type="protein sequence ID" value="SXN32229.1"/>
    <property type="molecule type" value="Genomic_DNA"/>
</dbReference>
<reference evidence="5 6" key="1">
    <citation type="submission" date="2018-08" db="EMBL/GenBank/DDBJ databases">
        <authorList>
            <consortium name="Pathogen Informatics"/>
        </authorList>
    </citation>
    <scope>NUCLEOTIDE SEQUENCE [LARGE SCALE GENOMIC DNA]</scope>
    <source>
        <strain evidence="3 6">EuSCAPE_AT029</strain>
        <strain evidence="4 5">EuSCAPE_HU047</strain>
    </source>
</reference>
<organism evidence="4 5">
    <name type="scientific">Klebsiella pneumoniae</name>
    <dbReference type="NCBI Taxonomy" id="573"/>
    <lineage>
        <taxon>Bacteria</taxon>
        <taxon>Pseudomonadati</taxon>
        <taxon>Pseudomonadota</taxon>
        <taxon>Gammaproteobacteria</taxon>
        <taxon>Enterobacterales</taxon>
        <taxon>Enterobacteriaceae</taxon>
        <taxon>Klebsiella/Raoultella group</taxon>
        <taxon>Klebsiella</taxon>
        <taxon>Klebsiella pneumoniae complex</taxon>
    </lineage>
</organism>
<dbReference type="Proteomes" id="UP000258253">
    <property type="component" value="Unassembled WGS sequence"/>
</dbReference>
<dbReference type="Proteomes" id="UP000259975">
    <property type="component" value="Unassembled WGS sequence"/>
</dbReference>
<comment type="caution">
    <text evidence="4">The sequence shown here is derived from an EMBL/GenBank/DDBJ whole genome shotgun (WGS) entry which is preliminary data.</text>
</comment>
<evidence type="ECO:0000313" key="3">
    <source>
        <dbReference type="EMBL" id="SXN32229.1"/>
    </source>
</evidence>
<dbReference type="Proteomes" id="UP000479475">
    <property type="component" value="Unassembled WGS sequence"/>
</dbReference>
<feature type="signal peptide" evidence="1">
    <location>
        <begin position="1"/>
        <end position="19"/>
    </location>
</feature>
<accession>A0A0C7KA61</accession>
<evidence type="ECO:0000256" key="1">
    <source>
        <dbReference type="SAM" id="SignalP"/>
    </source>
</evidence>
<evidence type="ECO:0000313" key="4">
    <source>
        <dbReference type="EMBL" id="SYR44051.1"/>
    </source>
</evidence>
<proteinExistence type="predicted"/>
<evidence type="ECO:0000313" key="7">
    <source>
        <dbReference type="Proteomes" id="UP000479475"/>
    </source>
</evidence>
<gene>
    <name evidence="2" type="ORF">G4V31_15935</name>
    <name evidence="3" type="ORF">SAMEA3499901_03263</name>
    <name evidence="4" type="ORF">SAMEA3538828_03596</name>
</gene>
<dbReference type="AlphaFoldDB" id="A0A0C7KA61"/>
<protein>
    <submittedName>
        <fullName evidence="4">Maltose transport system permease component</fullName>
    </submittedName>
    <submittedName>
        <fullName evidence="2">Sugar ABC transporter permease</fullName>
    </submittedName>
</protein>
<name>A0A0C7KA61_KLEPN</name>
<evidence type="ECO:0000313" key="6">
    <source>
        <dbReference type="Proteomes" id="UP000259975"/>
    </source>
</evidence>
<reference evidence="2 7" key="2">
    <citation type="submission" date="2020-02" db="EMBL/GenBank/DDBJ databases">
        <title>Klebsiella pneumoniae genome sequencing and assembly.</title>
        <authorList>
            <person name="Starkova P.S."/>
            <person name="Sulyan O.S."/>
            <person name="Likholetova D.V."/>
            <person name="Ageevets V.A."/>
            <person name="Lazareva I.V."/>
            <person name="Sopova J.V."/>
            <person name="Sidorenko S.V."/>
        </authorList>
    </citation>
    <scope>NUCLEOTIDE SEQUENCE [LARGE SCALE GENOMIC DNA]</scope>
    <source>
        <strain evidence="2 7">2429</strain>
    </source>
</reference>
<evidence type="ECO:0000313" key="5">
    <source>
        <dbReference type="Proteomes" id="UP000258253"/>
    </source>
</evidence>